<feature type="transmembrane region" description="Helical" evidence="5">
    <location>
        <begin position="129"/>
        <end position="148"/>
    </location>
</feature>
<feature type="transmembrane region" description="Helical" evidence="5">
    <location>
        <begin position="77"/>
        <end position="94"/>
    </location>
</feature>
<feature type="transmembrane region" description="Helical" evidence="5">
    <location>
        <begin position="361"/>
        <end position="382"/>
    </location>
</feature>
<dbReference type="InterPro" id="IPR051533">
    <property type="entry name" value="WaaL-like"/>
</dbReference>
<evidence type="ECO:0000256" key="4">
    <source>
        <dbReference type="ARBA" id="ARBA00023136"/>
    </source>
</evidence>
<dbReference type="GO" id="GO:0016020">
    <property type="term" value="C:membrane"/>
    <property type="evidence" value="ECO:0007669"/>
    <property type="project" value="UniProtKB-SubCell"/>
</dbReference>
<evidence type="ECO:0000313" key="8">
    <source>
        <dbReference type="Proteomes" id="UP000285777"/>
    </source>
</evidence>
<dbReference type="AlphaFoldDB" id="A0A415BMP2"/>
<dbReference type="EMBL" id="QRLF01000030">
    <property type="protein sequence ID" value="RHI87656.1"/>
    <property type="molecule type" value="Genomic_DNA"/>
</dbReference>
<evidence type="ECO:0000256" key="1">
    <source>
        <dbReference type="ARBA" id="ARBA00004141"/>
    </source>
</evidence>
<feature type="transmembrane region" description="Helical" evidence="5">
    <location>
        <begin position="106"/>
        <end position="123"/>
    </location>
</feature>
<evidence type="ECO:0000256" key="5">
    <source>
        <dbReference type="SAM" id="Phobius"/>
    </source>
</evidence>
<dbReference type="Proteomes" id="UP000285777">
    <property type="component" value="Unassembled WGS sequence"/>
</dbReference>
<evidence type="ECO:0000256" key="2">
    <source>
        <dbReference type="ARBA" id="ARBA00022692"/>
    </source>
</evidence>
<evidence type="ECO:0000256" key="3">
    <source>
        <dbReference type="ARBA" id="ARBA00022989"/>
    </source>
</evidence>
<evidence type="ECO:0000313" key="7">
    <source>
        <dbReference type="EMBL" id="RHI87656.1"/>
    </source>
</evidence>
<feature type="transmembrane region" description="Helical" evidence="5">
    <location>
        <begin position="241"/>
        <end position="266"/>
    </location>
</feature>
<reference evidence="7 8" key="1">
    <citation type="submission" date="2018-08" db="EMBL/GenBank/DDBJ databases">
        <title>A genome reference for cultivated species of the human gut microbiota.</title>
        <authorList>
            <person name="Zou Y."/>
            <person name="Xue W."/>
            <person name="Luo G."/>
        </authorList>
    </citation>
    <scope>NUCLEOTIDE SEQUENCE [LARGE SCALE GENOMIC DNA]</scope>
    <source>
        <strain evidence="7 8">AM13-21</strain>
    </source>
</reference>
<dbReference type="RefSeq" id="WP_118291620.1">
    <property type="nucleotide sequence ID" value="NZ_QRLF01000030.1"/>
</dbReference>
<keyword evidence="4 5" id="KW-0472">Membrane</keyword>
<feature type="transmembrane region" description="Helical" evidence="5">
    <location>
        <begin position="278"/>
        <end position="299"/>
    </location>
</feature>
<gene>
    <name evidence="7" type="ORF">DW150_16595</name>
</gene>
<organism evidence="7 8">
    <name type="scientific">Phocaeicola vulgatus</name>
    <name type="common">Bacteroides vulgatus</name>
    <dbReference type="NCBI Taxonomy" id="821"/>
    <lineage>
        <taxon>Bacteria</taxon>
        <taxon>Pseudomonadati</taxon>
        <taxon>Bacteroidota</taxon>
        <taxon>Bacteroidia</taxon>
        <taxon>Bacteroidales</taxon>
        <taxon>Bacteroidaceae</taxon>
        <taxon>Phocaeicola</taxon>
    </lineage>
</organism>
<feature type="transmembrane region" description="Helical" evidence="5">
    <location>
        <begin position="155"/>
        <end position="173"/>
    </location>
</feature>
<dbReference type="PANTHER" id="PTHR37422">
    <property type="entry name" value="TEICHURONIC ACID BIOSYNTHESIS PROTEIN TUAE"/>
    <property type="match status" value="1"/>
</dbReference>
<dbReference type="InterPro" id="IPR007016">
    <property type="entry name" value="O-antigen_ligase-rel_domated"/>
</dbReference>
<feature type="transmembrane region" description="Helical" evidence="5">
    <location>
        <begin position="51"/>
        <end position="71"/>
    </location>
</feature>
<feature type="domain" description="O-antigen ligase-related" evidence="6">
    <location>
        <begin position="239"/>
        <end position="369"/>
    </location>
</feature>
<proteinExistence type="predicted"/>
<dbReference type="PANTHER" id="PTHR37422:SF13">
    <property type="entry name" value="LIPOPOLYSACCHARIDE BIOSYNTHESIS PROTEIN PA4999-RELATED"/>
    <property type="match status" value="1"/>
</dbReference>
<name>A0A415BMP2_PHOVU</name>
<feature type="transmembrane region" description="Helical" evidence="5">
    <location>
        <begin position="12"/>
        <end position="39"/>
    </location>
</feature>
<sequence length="443" mass="51797">MKTLLGEKITIVVFFFVFPLIVVGGMKMAIWLICLCIWLCFVKNFKVAPSLLMVIFCCLPGGMGDAEIVSVSLLKSIILYNVLYLMPIVTFIIVRKNNKNYDNKILFWGFLLLLVGLIYSLIYSDRQEFFYVFSFVLICTCSYYLNIYNQMNLKAYMDLFDYIYICIFIYAILDTFHRTPYEVIYSDPNQNIMYLLEFSFRSKSLLGHPLYLSGVSLFYQVLLLIRYIYYKKFSWIKEFICIICILLSVSRTPIIILLVIVILYILLFRLYKNFSRVFGAFVVVLLFVLLLGLLGLNYVDMIVNRFDVGSIEHRLGAFQTTMNVLEQFPLGTGNSNLLDYIEKYHLGGQGYSETFKTMDNFYLTMLSAYSIFSISIFVFLFYFLYRAFKIRQFDEKKGNSIILLYSIIIFLGFSFNWNGSYALCYFLFGMIGILLKTPKELEC</sequence>
<comment type="caution">
    <text evidence="7">The sequence shown here is derived from an EMBL/GenBank/DDBJ whole genome shotgun (WGS) entry which is preliminary data.</text>
</comment>
<dbReference type="Pfam" id="PF04932">
    <property type="entry name" value="Wzy_C"/>
    <property type="match status" value="1"/>
</dbReference>
<feature type="transmembrane region" description="Helical" evidence="5">
    <location>
        <begin position="210"/>
        <end position="229"/>
    </location>
</feature>
<keyword evidence="3 5" id="KW-1133">Transmembrane helix</keyword>
<feature type="transmembrane region" description="Helical" evidence="5">
    <location>
        <begin position="402"/>
        <end position="435"/>
    </location>
</feature>
<comment type="subcellular location">
    <subcellularLocation>
        <location evidence="1">Membrane</location>
        <topology evidence="1">Multi-pass membrane protein</topology>
    </subcellularLocation>
</comment>
<accession>A0A415BMP2</accession>
<evidence type="ECO:0000259" key="6">
    <source>
        <dbReference type="Pfam" id="PF04932"/>
    </source>
</evidence>
<keyword evidence="2 5" id="KW-0812">Transmembrane</keyword>
<protein>
    <recommendedName>
        <fullName evidence="6">O-antigen ligase-related domain-containing protein</fullName>
    </recommendedName>
</protein>